<dbReference type="Pfam" id="PF00535">
    <property type="entry name" value="Glycos_transf_2"/>
    <property type="match status" value="1"/>
</dbReference>
<dbReference type="CDD" id="cd00761">
    <property type="entry name" value="Glyco_tranf_GTA_type"/>
    <property type="match status" value="1"/>
</dbReference>
<dbReference type="PANTHER" id="PTHR22916:SF3">
    <property type="entry name" value="UDP-GLCNAC:BETAGAL BETA-1,3-N-ACETYLGLUCOSAMINYLTRANSFERASE-LIKE PROTEIN 1"/>
    <property type="match status" value="1"/>
</dbReference>
<accession>A0ABW9P251</accession>
<organism evidence="2 3">
    <name type="scientific">Streptomyces katsurahamanus</name>
    <dbReference type="NCBI Taxonomy" id="2577098"/>
    <lineage>
        <taxon>Bacteria</taxon>
        <taxon>Bacillati</taxon>
        <taxon>Actinomycetota</taxon>
        <taxon>Actinomycetes</taxon>
        <taxon>Kitasatosporales</taxon>
        <taxon>Streptomycetaceae</taxon>
        <taxon>Streptomyces</taxon>
    </lineage>
</organism>
<gene>
    <name evidence="2" type="ORF">FFZ77_29095</name>
</gene>
<dbReference type="Gene3D" id="3.90.550.10">
    <property type="entry name" value="Spore Coat Polysaccharide Biosynthesis Protein SpsA, Chain A"/>
    <property type="match status" value="1"/>
</dbReference>
<evidence type="ECO:0000259" key="1">
    <source>
        <dbReference type="Pfam" id="PF00535"/>
    </source>
</evidence>
<feature type="domain" description="Glycosyltransferase 2-like" evidence="1">
    <location>
        <begin position="26"/>
        <end position="119"/>
    </location>
</feature>
<reference evidence="2 3" key="1">
    <citation type="submission" date="2019-06" db="EMBL/GenBank/DDBJ databases">
        <title>Comparative genomics and metabolomics analyses of clavulanic acid producing Streptomyces species provides insight into specialized metabolism and evolution of beta-lactam biosynthetic gene clusters.</title>
        <authorList>
            <person name="Moore M.A."/>
            <person name="Cruz-Morales P."/>
            <person name="Barona Gomez F."/>
            <person name="Kapil T."/>
        </authorList>
    </citation>
    <scope>NUCLEOTIDE SEQUENCE [LARGE SCALE GENOMIC DNA]</scope>
    <source>
        <strain evidence="2 3">T-272</strain>
    </source>
</reference>
<evidence type="ECO:0000313" key="3">
    <source>
        <dbReference type="Proteomes" id="UP000460558"/>
    </source>
</evidence>
<name>A0ABW9P251_9ACTN</name>
<dbReference type="Proteomes" id="UP000460558">
    <property type="component" value="Unassembled WGS sequence"/>
</dbReference>
<sequence>MPRFGRHHDHEGPGSLVTITGDGGISFVIPCHNAGDYLVEAVESVVEQPLQRPYEVVIVDDGSDDDTTLKAIDTCAELPGVRVVRLEQRQGHHEARNAGVGAARLEYVMQVDADDRLATEPFLLAKGSYPDRAVEILASDADTAFVHTMSWMFGDFDGFTISSYPCREDLVVRKRHVPTSIVCRRADALECGLYDPKVLKWGDWAFAVNLLASRFRRGAGNGIRCVAGPFYEYRVHSRGDRVSDAEVSELDMTLLVVEKNLDFFRDRLDRDDGAAEITLDVLGQKPTRLDDLLHMAQFDLHQARIVAEQREFSLVSPYGMLRIP</sequence>
<comment type="caution">
    <text evidence="2">The sequence shown here is derived from an EMBL/GenBank/DDBJ whole genome shotgun (WGS) entry which is preliminary data.</text>
</comment>
<evidence type="ECO:0000313" key="2">
    <source>
        <dbReference type="EMBL" id="MQS39494.1"/>
    </source>
</evidence>
<dbReference type="SUPFAM" id="SSF53448">
    <property type="entry name" value="Nucleotide-diphospho-sugar transferases"/>
    <property type="match status" value="1"/>
</dbReference>
<protein>
    <submittedName>
        <fullName evidence="2">Glycosyltransferase family 2 protein</fullName>
    </submittedName>
</protein>
<dbReference type="PANTHER" id="PTHR22916">
    <property type="entry name" value="GLYCOSYLTRANSFERASE"/>
    <property type="match status" value="1"/>
</dbReference>
<dbReference type="InterPro" id="IPR029044">
    <property type="entry name" value="Nucleotide-diphossugar_trans"/>
</dbReference>
<keyword evidence="3" id="KW-1185">Reference proteome</keyword>
<dbReference type="EMBL" id="VDEQ01000337">
    <property type="protein sequence ID" value="MQS39494.1"/>
    <property type="molecule type" value="Genomic_DNA"/>
</dbReference>
<dbReference type="InterPro" id="IPR001173">
    <property type="entry name" value="Glyco_trans_2-like"/>
</dbReference>
<proteinExistence type="predicted"/>